<dbReference type="STRING" id="54915.ADS79_20600"/>
<dbReference type="EMBL" id="BJON01000002">
    <property type="protein sequence ID" value="GED66518.1"/>
    <property type="molecule type" value="Genomic_DNA"/>
</dbReference>
<evidence type="ECO:0000256" key="5">
    <source>
        <dbReference type="ARBA" id="ARBA00022801"/>
    </source>
</evidence>
<evidence type="ECO:0000313" key="10">
    <source>
        <dbReference type="Proteomes" id="UP000036834"/>
    </source>
</evidence>
<evidence type="ECO:0000313" key="9">
    <source>
        <dbReference type="EMBL" id="KNB71215.1"/>
    </source>
</evidence>
<dbReference type="Proteomes" id="UP000319578">
    <property type="component" value="Unassembled WGS sequence"/>
</dbReference>
<evidence type="ECO:0000256" key="7">
    <source>
        <dbReference type="ARBA" id="ARBA00033711"/>
    </source>
</evidence>
<evidence type="ECO:0000256" key="4">
    <source>
        <dbReference type="ARBA" id="ARBA00021948"/>
    </source>
</evidence>
<evidence type="ECO:0000313" key="11">
    <source>
        <dbReference type="Proteomes" id="UP000319578"/>
    </source>
</evidence>
<keyword evidence="5" id="KW-0378">Hydrolase</keyword>
<gene>
    <name evidence="8" type="primary">comB</name>
    <name evidence="9" type="ORF">ADS79_20600</name>
    <name evidence="8" type="ORF">BRE01_02200</name>
</gene>
<comment type="catalytic activity">
    <reaction evidence="7">
        <text>(2R)-O-phospho-3-sulfolactate + H2O = (2R)-3-sulfolactate + phosphate</text>
        <dbReference type="Rhea" id="RHEA:23416"/>
        <dbReference type="ChEBI" id="CHEBI:15377"/>
        <dbReference type="ChEBI" id="CHEBI:15597"/>
        <dbReference type="ChEBI" id="CHEBI:43474"/>
        <dbReference type="ChEBI" id="CHEBI:58738"/>
        <dbReference type="EC" id="3.1.3.71"/>
    </reaction>
</comment>
<reference evidence="10" key="1">
    <citation type="submission" date="2015-07" db="EMBL/GenBank/DDBJ databases">
        <title>Genome sequencing project for genomic taxonomy and phylogenomics of Bacillus-like bacteria.</title>
        <authorList>
            <person name="Liu B."/>
            <person name="Wang J."/>
            <person name="Zhu Y."/>
            <person name="Liu G."/>
            <person name="Chen Q."/>
            <person name="Chen Z."/>
            <person name="Lan J."/>
            <person name="Che J."/>
            <person name="Ge C."/>
            <person name="Shi H."/>
            <person name="Pan Z."/>
            <person name="Liu X."/>
        </authorList>
    </citation>
    <scope>NUCLEOTIDE SEQUENCE [LARGE SCALE GENOMIC DNA]</scope>
    <source>
        <strain evidence="10">DSM 9887</strain>
    </source>
</reference>
<keyword evidence="6" id="KW-0460">Magnesium</keyword>
<dbReference type="RefSeq" id="WP_049740248.1">
    <property type="nucleotide sequence ID" value="NZ_BJON01000002.1"/>
</dbReference>
<evidence type="ECO:0000313" key="8">
    <source>
        <dbReference type="EMBL" id="GED66518.1"/>
    </source>
</evidence>
<dbReference type="EMBL" id="LGIQ01000009">
    <property type="protein sequence ID" value="KNB71215.1"/>
    <property type="molecule type" value="Genomic_DNA"/>
</dbReference>
<dbReference type="PANTHER" id="PTHR37311">
    <property type="entry name" value="2-PHOSPHOSULFOLACTATE PHOSPHATASE-RELATED"/>
    <property type="match status" value="1"/>
</dbReference>
<sequence>MRIEVVPTVEEIRFDQISNRVVIVIDVLRASSTIVTALGNGFLSVIPVETIGQANSLRTPDCVLAGERHCRKIPEFDCNNSPTEIAAKNKSGSHLILTTTNGTRAIQKAERASTLLIGCFLNATACIKHALSHHLDITLYCAGTRSEFALEDGLAAGMMIVQAQNLKTHFQVCDLGEALKASYLHLRDKLVEQLLQTTTGKRLVQHHFAKDLHYCAQIDHYQLVPFVKEKRILPQLVS</sequence>
<dbReference type="Pfam" id="PF04029">
    <property type="entry name" value="2-ph_phosp"/>
    <property type="match status" value="1"/>
</dbReference>
<dbReference type="InterPro" id="IPR005238">
    <property type="entry name" value="ComB-like"/>
</dbReference>
<dbReference type="GO" id="GO:0000287">
    <property type="term" value="F:magnesium ion binding"/>
    <property type="evidence" value="ECO:0007669"/>
    <property type="project" value="InterPro"/>
</dbReference>
<dbReference type="PATRIC" id="fig|54915.3.peg.3239"/>
<reference evidence="8 11" key="3">
    <citation type="submission" date="2019-06" db="EMBL/GenBank/DDBJ databases">
        <title>Whole genome shotgun sequence of Brevibacillus reuszeri NBRC 15719.</title>
        <authorList>
            <person name="Hosoyama A."/>
            <person name="Uohara A."/>
            <person name="Ohji S."/>
            <person name="Ichikawa N."/>
        </authorList>
    </citation>
    <scope>NUCLEOTIDE SEQUENCE [LARGE SCALE GENOMIC DNA]</scope>
    <source>
        <strain evidence="8 11">NBRC 15719</strain>
    </source>
</reference>
<dbReference type="Gene3D" id="3.90.1560.10">
    <property type="entry name" value="ComB-like"/>
    <property type="match status" value="1"/>
</dbReference>
<reference evidence="9" key="2">
    <citation type="submission" date="2015-07" db="EMBL/GenBank/DDBJ databases">
        <title>MeaNS - Measles Nucleotide Surveillance Program.</title>
        <authorList>
            <person name="Tran T."/>
            <person name="Druce J."/>
        </authorList>
    </citation>
    <scope>NUCLEOTIDE SEQUENCE</scope>
    <source>
        <strain evidence="9">DSM 9887</strain>
    </source>
</reference>
<dbReference type="GO" id="GO:0050545">
    <property type="term" value="F:sulfopyruvate decarboxylase activity"/>
    <property type="evidence" value="ECO:0007669"/>
    <property type="project" value="TreeGrafter"/>
</dbReference>
<accession>A0A0K9YSP5</accession>
<comment type="caution">
    <text evidence="9">The sequence shown here is derived from an EMBL/GenBank/DDBJ whole genome shotgun (WGS) entry which is preliminary data.</text>
</comment>
<dbReference type="InterPro" id="IPR036702">
    <property type="entry name" value="ComB-like_sf"/>
</dbReference>
<dbReference type="SUPFAM" id="SSF142823">
    <property type="entry name" value="ComB-like"/>
    <property type="match status" value="1"/>
</dbReference>
<dbReference type="OrthoDB" id="4913at2"/>
<keyword evidence="11" id="KW-1185">Reference proteome</keyword>
<name>A0A0K9YSP5_9BACL</name>
<evidence type="ECO:0000256" key="2">
    <source>
        <dbReference type="ARBA" id="ARBA00009997"/>
    </source>
</evidence>
<comment type="cofactor">
    <cofactor evidence="1">
        <name>Mg(2+)</name>
        <dbReference type="ChEBI" id="CHEBI:18420"/>
    </cofactor>
</comment>
<evidence type="ECO:0000256" key="3">
    <source>
        <dbReference type="ARBA" id="ARBA00012953"/>
    </source>
</evidence>
<evidence type="ECO:0000256" key="1">
    <source>
        <dbReference type="ARBA" id="ARBA00001946"/>
    </source>
</evidence>
<dbReference type="EC" id="3.1.3.71" evidence="3"/>
<comment type="similarity">
    <text evidence="2">Belongs to the ComB family.</text>
</comment>
<dbReference type="PANTHER" id="PTHR37311:SF1">
    <property type="entry name" value="2-PHOSPHOSULFOLACTATE PHOSPHATASE-RELATED"/>
    <property type="match status" value="1"/>
</dbReference>
<dbReference type="AlphaFoldDB" id="A0A0K9YSP5"/>
<organism evidence="9 10">
    <name type="scientific">Brevibacillus reuszeri</name>
    <dbReference type="NCBI Taxonomy" id="54915"/>
    <lineage>
        <taxon>Bacteria</taxon>
        <taxon>Bacillati</taxon>
        <taxon>Bacillota</taxon>
        <taxon>Bacilli</taxon>
        <taxon>Bacillales</taxon>
        <taxon>Paenibacillaceae</taxon>
        <taxon>Brevibacillus</taxon>
    </lineage>
</organism>
<dbReference type="Proteomes" id="UP000036834">
    <property type="component" value="Unassembled WGS sequence"/>
</dbReference>
<proteinExistence type="inferred from homology"/>
<protein>
    <recommendedName>
        <fullName evidence="4">Probable 2-phosphosulfolactate phosphatase</fullName>
        <ecNumber evidence="3">3.1.3.71</ecNumber>
    </recommendedName>
</protein>
<evidence type="ECO:0000256" key="6">
    <source>
        <dbReference type="ARBA" id="ARBA00022842"/>
    </source>
</evidence>
<dbReference type="GO" id="GO:0050532">
    <property type="term" value="F:2-phosphosulfolactate phosphatase activity"/>
    <property type="evidence" value="ECO:0007669"/>
    <property type="project" value="UniProtKB-EC"/>
</dbReference>